<evidence type="ECO:0000313" key="2">
    <source>
        <dbReference type="EMBL" id="SET41916.1"/>
    </source>
</evidence>
<feature type="signal peptide" evidence="1">
    <location>
        <begin position="1"/>
        <end position="25"/>
    </location>
</feature>
<dbReference type="InterPro" id="IPR021323">
    <property type="entry name" value="DUF2927"/>
</dbReference>
<dbReference type="Proteomes" id="UP000199180">
    <property type="component" value="Unassembled WGS sequence"/>
</dbReference>
<feature type="chain" id="PRO_5011543010" description="DUF2927 domain-containing protein" evidence="1">
    <location>
        <begin position="26"/>
        <end position="344"/>
    </location>
</feature>
<reference evidence="2 3" key="1">
    <citation type="submission" date="2016-10" db="EMBL/GenBank/DDBJ databases">
        <authorList>
            <person name="de Groot N.N."/>
        </authorList>
    </citation>
    <scope>NUCLEOTIDE SEQUENCE [LARGE SCALE GENOMIC DNA]</scope>
    <source>
        <strain evidence="2 3">DSM 17862</strain>
    </source>
</reference>
<proteinExistence type="predicted"/>
<dbReference type="RefSeq" id="WP_090734131.1">
    <property type="nucleotide sequence ID" value="NZ_FOHO01000005.1"/>
</dbReference>
<dbReference type="Pfam" id="PF11150">
    <property type="entry name" value="DUF2927"/>
    <property type="match status" value="1"/>
</dbReference>
<gene>
    <name evidence="2" type="ORF">SAMN04489858_10557</name>
</gene>
<protein>
    <recommendedName>
        <fullName evidence="4">DUF2927 domain-containing protein</fullName>
    </recommendedName>
</protein>
<accession>A0A1I0EAZ8</accession>
<organism evidence="2 3">
    <name type="scientific">Paracoccus homiensis</name>
    <dbReference type="NCBI Taxonomy" id="364199"/>
    <lineage>
        <taxon>Bacteria</taxon>
        <taxon>Pseudomonadati</taxon>
        <taxon>Pseudomonadota</taxon>
        <taxon>Alphaproteobacteria</taxon>
        <taxon>Rhodobacterales</taxon>
        <taxon>Paracoccaceae</taxon>
        <taxon>Paracoccus</taxon>
    </lineage>
</organism>
<dbReference type="OrthoDB" id="3295600at2"/>
<keyword evidence="3" id="KW-1185">Reference proteome</keyword>
<evidence type="ECO:0000256" key="1">
    <source>
        <dbReference type="SAM" id="SignalP"/>
    </source>
</evidence>
<dbReference type="EMBL" id="FOHO01000005">
    <property type="protein sequence ID" value="SET41916.1"/>
    <property type="molecule type" value="Genomic_DNA"/>
</dbReference>
<evidence type="ECO:0000313" key="3">
    <source>
        <dbReference type="Proteomes" id="UP000199180"/>
    </source>
</evidence>
<keyword evidence="1" id="KW-0732">Signal</keyword>
<sequence>MRTRSPLHGLGAISLLALLALTACTPDTSGGIELVPPPIQRPDDLATDAPDQAQIRKARAERNRAINAAAAATTPSTSSLVQQEYYSRVESRLLSQGRLRRDRIPQDAPIDAEQLAQNFIRIALRSEYDLKGGGRLSGSQQASPLRRWQDPVRIQLHFGNSADRAAQARVRDEVATYAGRLGRISGHDVALSGGKGNFLVMVLNEDDRRQIDAPLARMVPDLPSGDVAALRDLSPSNMCTVFAYSRGNGDRYAQAVAVIRAELPPLLRLSCIHEELAQGLGLANDSPQVRPSIFNDDEEFALLTRHDELLLQILYDPRLQPGMSEAEATPIVRQIARELLPSQT</sequence>
<dbReference type="STRING" id="364199.SAMN04489858_10557"/>
<evidence type="ECO:0008006" key="4">
    <source>
        <dbReference type="Google" id="ProtNLM"/>
    </source>
</evidence>
<dbReference type="AlphaFoldDB" id="A0A1I0EAZ8"/>
<dbReference type="PROSITE" id="PS51257">
    <property type="entry name" value="PROKAR_LIPOPROTEIN"/>
    <property type="match status" value="1"/>
</dbReference>
<name>A0A1I0EAZ8_9RHOB</name>